<gene>
    <name evidence="1" type="ORF">OJF2_52010</name>
</gene>
<accession>A0A5B9W7G0</accession>
<evidence type="ECO:0000313" key="1">
    <source>
        <dbReference type="EMBL" id="QEH36616.1"/>
    </source>
</evidence>
<keyword evidence="2" id="KW-1185">Reference proteome</keyword>
<organism evidence="1 2">
    <name type="scientific">Aquisphaera giovannonii</name>
    <dbReference type="NCBI Taxonomy" id="406548"/>
    <lineage>
        <taxon>Bacteria</taxon>
        <taxon>Pseudomonadati</taxon>
        <taxon>Planctomycetota</taxon>
        <taxon>Planctomycetia</taxon>
        <taxon>Isosphaerales</taxon>
        <taxon>Isosphaeraceae</taxon>
        <taxon>Aquisphaera</taxon>
    </lineage>
</organism>
<sequence>MSQVASRTVFRMSEPAFARALATEIAPDRPDPIRLVDDAVRSVLADIRGAGRRRPPADGSQPFTDRLLGVRQVELMPAGTRTVRIATGTVVTPLARDLLKRRGIEIRLGGLGEARRLARGEWAFAIGEESGMLQALRRGLLEDPGEWLELGPALDDVGGWLLETAGRGALWITGEGARTVWRACRLPGIRAAIGAEPSDVHRAVKGLGMNLMVVEPAGKSIALIRQLAAAFRRSGAPTAPEGLDEEDRR</sequence>
<dbReference type="OrthoDB" id="276693at2"/>
<dbReference type="AlphaFoldDB" id="A0A5B9W7G0"/>
<dbReference type="RefSeq" id="WP_148596281.1">
    <property type="nucleotide sequence ID" value="NZ_CP042997.1"/>
</dbReference>
<dbReference type="Proteomes" id="UP000324233">
    <property type="component" value="Chromosome"/>
</dbReference>
<dbReference type="EMBL" id="CP042997">
    <property type="protein sequence ID" value="QEH36616.1"/>
    <property type="molecule type" value="Genomic_DNA"/>
</dbReference>
<protein>
    <submittedName>
        <fullName evidence="1">Uncharacterized protein</fullName>
    </submittedName>
</protein>
<name>A0A5B9W7G0_9BACT</name>
<evidence type="ECO:0000313" key="2">
    <source>
        <dbReference type="Proteomes" id="UP000324233"/>
    </source>
</evidence>
<proteinExistence type="predicted"/>
<dbReference type="KEGG" id="agv:OJF2_52010"/>
<reference evidence="1 2" key="1">
    <citation type="submission" date="2019-08" db="EMBL/GenBank/DDBJ databases">
        <title>Deep-cultivation of Planctomycetes and their phenomic and genomic characterization uncovers novel biology.</title>
        <authorList>
            <person name="Wiegand S."/>
            <person name="Jogler M."/>
            <person name="Boedeker C."/>
            <person name="Pinto D."/>
            <person name="Vollmers J."/>
            <person name="Rivas-Marin E."/>
            <person name="Kohn T."/>
            <person name="Peeters S.H."/>
            <person name="Heuer A."/>
            <person name="Rast P."/>
            <person name="Oberbeckmann S."/>
            <person name="Bunk B."/>
            <person name="Jeske O."/>
            <person name="Meyerdierks A."/>
            <person name="Storesund J.E."/>
            <person name="Kallscheuer N."/>
            <person name="Luecker S."/>
            <person name="Lage O.M."/>
            <person name="Pohl T."/>
            <person name="Merkel B.J."/>
            <person name="Hornburger P."/>
            <person name="Mueller R.-W."/>
            <person name="Bruemmer F."/>
            <person name="Labrenz M."/>
            <person name="Spormann A.M."/>
            <person name="Op den Camp H."/>
            <person name="Overmann J."/>
            <person name="Amann R."/>
            <person name="Jetten M.S.M."/>
            <person name="Mascher T."/>
            <person name="Medema M.H."/>
            <person name="Devos D.P."/>
            <person name="Kaster A.-K."/>
            <person name="Ovreas L."/>
            <person name="Rohde M."/>
            <person name="Galperin M.Y."/>
            <person name="Jogler C."/>
        </authorList>
    </citation>
    <scope>NUCLEOTIDE SEQUENCE [LARGE SCALE GENOMIC DNA]</scope>
    <source>
        <strain evidence="1 2">OJF2</strain>
    </source>
</reference>